<keyword evidence="8 12" id="KW-0472">Membrane</keyword>
<dbReference type="SMART" id="SM00369">
    <property type="entry name" value="LRR_TYP"/>
    <property type="match status" value="6"/>
</dbReference>
<keyword evidence="14" id="KW-1185">Reference proteome</keyword>
<dbReference type="InterPro" id="IPR003591">
    <property type="entry name" value="Leu-rich_rpt_typical-subtyp"/>
</dbReference>
<feature type="coiled-coil region" evidence="10">
    <location>
        <begin position="318"/>
        <end position="366"/>
    </location>
</feature>
<protein>
    <submittedName>
        <fullName evidence="13">Proton pump interactor</fullName>
    </submittedName>
</protein>
<feature type="compositionally biased region" description="Basic and acidic residues" evidence="11">
    <location>
        <begin position="500"/>
        <end position="518"/>
    </location>
</feature>
<evidence type="ECO:0000256" key="8">
    <source>
        <dbReference type="ARBA" id="ARBA00023136"/>
    </source>
</evidence>
<name>A0A9E7KBV9_9LILI</name>
<feature type="compositionally biased region" description="Basic and acidic residues" evidence="11">
    <location>
        <begin position="621"/>
        <end position="637"/>
    </location>
</feature>
<reference evidence="13" key="1">
    <citation type="submission" date="2022-05" db="EMBL/GenBank/DDBJ databases">
        <title>The Musa troglodytarum L. genome provides insights into the mechanism of non-climacteric behaviour and enrichment of carotenoids.</title>
        <authorList>
            <person name="Wang J."/>
        </authorList>
    </citation>
    <scope>NUCLEOTIDE SEQUENCE</scope>
    <source>
        <tissue evidence="13">Leaf</tissue>
    </source>
</reference>
<organism evidence="13 14">
    <name type="scientific">Musa troglodytarum</name>
    <name type="common">fe'i banana</name>
    <dbReference type="NCBI Taxonomy" id="320322"/>
    <lineage>
        <taxon>Eukaryota</taxon>
        <taxon>Viridiplantae</taxon>
        <taxon>Streptophyta</taxon>
        <taxon>Embryophyta</taxon>
        <taxon>Tracheophyta</taxon>
        <taxon>Spermatophyta</taxon>
        <taxon>Magnoliopsida</taxon>
        <taxon>Liliopsida</taxon>
        <taxon>Zingiberales</taxon>
        <taxon>Musaceae</taxon>
        <taxon>Musa</taxon>
    </lineage>
</organism>
<dbReference type="GO" id="GO:0005886">
    <property type="term" value="C:plasma membrane"/>
    <property type="evidence" value="ECO:0007669"/>
    <property type="project" value="UniProtKB-SubCell"/>
</dbReference>
<keyword evidence="4 12" id="KW-0812">Transmembrane</keyword>
<dbReference type="InterPro" id="IPR032675">
    <property type="entry name" value="LRR_dom_sf"/>
</dbReference>
<keyword evidence="3" id="KW-0433">Leucine-rich repeat</keyword>
<dbReference type="EMBL" id="CP097508">
    <property type="protein sequence ID" value="URE12036.1"/>
    <property type="molecule type" value="Genomic_DNA"/>
</dbReference>
<feature type="region of interest" description="Disordered" evidence="11">
    <location>
        <begin position="573"/>
        <end position="637"/>
    </location>
</feature>
<dbReference type="EMBL" id="CP097508">
    <property type="protein sequence ID" value="URE12037.1"/>
    <property type="molecule type" value="Genomic_DNA"/>
</dbReference>
<dbReference type="PROSITE" id="PS51450">
    <property type="entry name" value="LRR"/>
    <property type="match status" value="5"/>
</dbReference>
<evidence type="ECO:0000256" key="3">
    <source>
        <dbReference type="ARBA" id="ARBA00022614"/>
    </source>
</evidence>
<dbReference type="InterPro" id="IPR055282">
    <property type="entry name" value="PPI1-4"/>
</dbReference>
<evidence type="ECO:0000256" key="2">
    <source>
        <dbReference type="ARBA" id="ARBA00022475"/>
    </source>
</evidence>
<feature type="transmembrane region" description="Helical" evidence="12">
    <location>
        <begin position="688"/>
        <end position="710"/>
    </location>
</feature>
<dbReference type="AlphaFoldDB" id="A0A9E7KBV9"/>
<evidence type="ECO:0000256" key="9">
    <source>
        <dbReference type="ARBA" id="ARBA00038080"/>
    </source>
</evidence>
<dbReference type="Proteomes" id="UP001055439">
    <property type="component" value="Chromosome 6"/>
</dbReference>
<keyword evidence="5" id="KW-0677">Repeat</keyword>
<dbReference type="SMART" id="SM00365">
    <property type="entry name" value="LRR_SD22"/>
    <property type="match status" value="9"/>
</dbReference>
<evidence type="ECO:0000256" key="11">
    <source>
        <dbReference type="SAM" id="MobiDB-lite"/>
    </source>
</evidence>
<keyword evidence="2" id="KW-1003">Cell membrane</keyword>
<dbReference type="PANTHER" id="PTHR32219:SF2">
    <property type="entry name" value="PROTON PUMP-INTERACTOR 1"/>
    <property type="match status" value="1"/>
</dbReference>
<evidence type="ECO:0000256" key="5">
    <source>
        <dbReference type="ARBA" id="ARBA00022737"/>
    </source>
</evidence>
<evidence type="ECO:0000256" key="10">
    <source>
        <dbReference type="SAM" id="Coils"/>
    </source>
</evidence>
<feature type="compositionally biased region" description="Basic and acidic residues" evidence="11">
    <location>
        <begin position="440"/>
        <end position="466"/>
    </location>
</feature>
<evidence type="ECO:0000256" key="6">
    <source>
        <dbReference type="ARBA" id="ARBA00022989"/>
    </source>
</evidence>
<dbReference type="OrthoDB" id="2195113at2759"/>
<evidence type="ECO:0000313" key="14">
    <source>
        <dbReference type="Proteomes" id="UP001055439"/>
    </source>
</evidence>
<comment type="subcellular location">
    <subcellularLocation>
        <location evidence="1">Cell membrane</location>
        <topology evidence="1">Single-pass membrane protein</topology>
    </subcellularLocation>
</comment>
<dbReference type="InterPro" id="IPR001611">
    <property type="entry name" value="Leu-rich_rpt"/>
</dbReference>
<evidence type="ECO:0000256" key="4">
    <source>
        <dbReference type="ARBA" id="ARBA00022692"/>
    </source>
</evidence>
<keyword evidence="6 12" id="KW-1133">Transmembrane helix</keyword>
<feature type="region of interest" description="Disordered" evidence="11">
    <location>
        <begin position="80"/>
        <end position="100"/>
    </location>
</feature>
<dbReference type="PANTHER" id="PTHR32219">
    <property type="entry name" value="RNA-BINDING PROTEIN YLMH-RELATED"/>
    <property type="match status" value="1"/>
</dbReference>
<accession>A0A9E7KBV9</accession>
<keyword evidence="7 10" id="KW-0175">Coiled coil</keyword>
<sequence>MSNPPYIYLSLSLSFSRSQSSSPPPSLISAAGKISLLRASILFSQDKATRSQRKGSLPAFDPIRDFFGRIMVVETLEHDTTQDNVKGTEGDTKQGQGPEEPVSFGLVDNSNGANGDVKEGDHLTDANLPKDAVDEWPAAKKIHTFYFIRYRTIEDPKLKAKIDHADKEITKSTQTRVQITEALKAKRSERSNVISQLKPLTAEDKQYRMIMDEKRKSMEPLQDALGKLRSANIAVREKGVGLCSSEEELNDLIYSLHYRMQHETLTLVEEKQLIKEIKLLEGTREKVIANATEKAKIQDSYGHRDAIQDQVKLINDDIGGIKKEKQAVRMKIKDLEEELKGIDDEIRSLQEELDVISKKRNKAYETLIELRKSRDEVNACYFQNRSLLNRAKDLAAKKDITSLEDLMRSEVEQFMSEWSSNKAFREDYEKRILSSLDSRQLSRDGRMRNPDEKPIISEAPATRDVETLPAKVNAKQASSAKEAKDDKHVPPQQDVISNKKVQDTNIKKSPEVESKGKVGDPVGTGDSYAPEKSQKEPPKPTEIDVAKLKEIKREEEIAKAKLALERKKKQAEKAAAKAEKEKRAKKKAGASAPAASTEEAEAEAKVSEPEEASVNAADAPVAEKTKEQKETVRYRNRPRGRDQVPKVILKRKKQQSYWIWAAPAAAVAALLLVSLGYYFIVARKQARIICVDSFLVLSRLVFRVFIAFFGRPLRSPRPAPMEESLRRDADEALGIGGGGGWAAAGEEEVAQEAELQGRCLDLTGFQLHDLSEVEIPDDLVELDLTTNRLSRLDPRVGLLSQLRKLSLRQNLFGDDGVEPISRWNVIAGLHELVLRDNKLRKIPDVSIFKNLLVFDVSFNEISSLNGLSNVSNTLKELYVSKNEVNKMEELEHLHSLQILELGSNRLRVMENLETLTNLQELWLGRNRIRMVNLCGLKCIRKISLQSNRLTSMMGFQECIALEELYLSHNGIQKMEGLSTLQNLCVLDISSNKLTAISDIEKLTRLEDLWLNDNQIPSLKGIDLAVSGSREKLTTIYLERNPCATSSEYSTTLRQIFPNLQQLDSDIFM</sequence>
<feature type="region of interest" description="Disordered" evidence="11">
    <location>
        <begin position="439"/>
        <end position="547"/>
    </location>
</feature>
<dbReference type="FunFam" id="3.80.10.10:FF:000312">
    <property type="entry name" value="Protein phosphatases pp1 regulatory subunit, putative"/>
    <property type="match status" value="1"/>
</dbReference>
<evidence type="ECO:0000256" key="7">
    <source>
        <dbReference type="ARBA" id="ARBA00023054"/>
    </source>
</evidence>
<feature type="compositionally biased region" description="Basic and acidic residues" evidence="11">
    <location>
        <begin position="80"/>
        <end position="92"/>
    </location>
</feature>
<feature type="compositionally biased region" description="Basic and acidic residues" evidence="11">
    <location>
        <begin position="573"/>
        <end position="582"/>
    </location>
</feature>
<dbReference type="SUPFAM" id="SSF52058">
    <property type="entry name" value="L domain-like"/>
    <property type="match status" value="1"/>
</dbReference>
<comment type="similarity">
    <text evidence="9">Belongs to the plant Proton pump-interactor protein family.</text>
</comment>
<dbReference type="Pfam" id="PF13855">
    <property type="entry name" value="LRR_8"/>
    <property type="match status" value="1"/>
</dbReference>
<dbReference type="FunFam" id="3.80.10.10:FF:000326">
    <property type="entry name" value="Protein phosphatase 1 regulatory inhibitor subunit PPP1R7 homolog"/>
    <property type="match status" value="1"/>
</dbReference>
<evidence type="ECO:0000256" key="1">
    <source>
        <dbReference type="ARBA" id="ARBA00004162"/>
    </source>
</evidence>
<proteinExistence type="inferred from homology"/>
<dbReference type="Gene3D" id="3.80.10.10">
    <property type="entry name" value="Ribonuclease Inhibitor"/>
    <property type="match status" value="3"/>
</dbReference>
<feature type="compositionally biased region" description="Basic and acidic residues" evidence="11">
    <location>
        <begin position="532"/>
        <end position="547"/>
    </location>
</feature>
<gene>
    <name evidence="13" type="ORF">MUK42_22405</name>
</gene>
<feature type="transmembrane region" description="Helical" evidence="12">
    <location>
        <begin position="657"/>
        <end position="681"/>
    </location>
</feature>
<evidence type="ECO:0000313" key="13">
    <source>
        <dbReference type="EMBL" id="URE12037.1"/>
    </source>
</evidence>
<evidence type="ECO:0000256" key="12">
    <source>
        <dbReference type="SAM" id="Phobius"/>
    </source>
</evidence>